<gene>
    <name evidence="1" type="ORF">F1735_33815</name>
</gene>
<dbReference type="EMBL" id="WHJF01000336">
    <property type="protein sequence ID" value="NHZ67174.1"/>
    <property type="molecule type" value="Genomic_DNA"/>
</dbReference>
<dbReference type="Proteomes" id="UP000610594">
    <property type="component" value="Unassembled WGS sequence"/>
</dbReference>
<sequence length="183" mass="20453">MTLGKTTDLPVLLTPNELAKLIGVIYKDTEKTGCLPHALKSLIVPTSTYYATPAGWFDEEFSFPAGADLVDLILLGIKDISDFKTYLLCLASLHKRRKKYSMILEAQPIPRMIQVSPRALVEFGGMQPDALASWLTWRKWFYDLDNRSAQETGYLFEPILAAALGGEPKGSNLNFAQKRARMP</sequence>
<comment type="caution">
    <text evidence="1">The sequence shown here is derived from an EMBL/GenBank/DDBJ whole genome shotgun (WGS) entry which is preliminary data.</text>
</comment>
<keyword evidence="2" id="KW-1185">Reference proteome</keyword>
<dbReference type="RefSeq" id="WP_167241437.1">
    <property type="nucleotide sequence ID" value="NZ_WHJF01000336.1"/>
</dbReference>
<accession>A0ABX0N6Q6</accession>
<protein>
    <submittedName>
        <fullName evidence="1">Uncharacterized protein</fullName>
    </submittedName>
</protein>
<proteinExistence type="predicted"/>
<evidence type="ECO:0000313" key="1">
    <source>
        <dbReference type="EMBL" id="NHZ67174.1"/>
    </source>
</evidence>
<evidence type="ECO:0000313" key="2">
    <source>
        <dbReference type="Proteomes" id="UP000610594"/>
    </source>
</evidence>
<name>A0ABX0N6Q6_9BURK</name>
<reference evidence="1 2" key="1">
    <citation type="submission" date="2019-10" db="EMBL/GenBank/DDBJ databases">
        <title>Taxonomy of Antarctic Massilia spp.: description of Massilia rubra sp. nov., Massilia aquatica sp. nov., Massilia mucilaginosa sp. nov., Massilia frigida sp. nov. isolated from streams, lakes and regoliths.</title>
        <authorList>
            <person name="Holochova P."/>
            <person name="Sedlacek I."/>
            <person name="Kralova S."/>
            <person name="Maslanova I."/>
            <person name="Busse H.-J."/>
            <person name="Stankova E."/>
            <person name="Vrbovska V."/>
            <person name="Kovarovic V."/>
            <person name="Bartak M."/>
            <person name="Svec P."/>
            <person name="Pantucek R."/>
        </authorList>
    </citation>
    <scope>NUCLEOTIDE SEQUENCE [LARGE SCALE GENOMIC DNA]</scope>
    <source>
        <strain evidence="1 2">CCM 8694</strain>
    </source>
</reference>
<organism evidence="1 2">
    <name type="scientific">Massilia genomosp. 1</name>
    <dbReference type="NCBI Taxonomy" id="2609280"/>
    <lineage>
        <taxon>Bacteria</taxon>
        <taxon>Pseudomonadati</taxon>
        <taxon>Pseudomonadota</taxon>
        <taxon>Betaproteobacteria</taxon>
        <taxon>Burkholderiales</taxon>
        <taxon>Oxalobacteraceae</taxon>
        <taxon>Telluria group</taxon>
        <taxon>Massilia</taxon>
    </lineage>
</organism>